<organism evidence="7 8">
    <name type="scientific">Penicillium chermesinum</name>
    <dbReference type="NCBI Taxonomy" id="63820"/>
    <lineage>
        <taxon>Eukaryota</taxon>
        <taxon>Fungi</taxon>
        <taxon>Dikarya</taxon>
        <taxon>Ascomycota</taxon>
        <taxon>Pezizomycotina</taxon>
        <taxon>Eurotiomycetes</taxon>
        <taxon>Eurotiomycetidae</taxon>
        <taxon>Eurotiales</taxon>
        <taxon>Aspergillaceae</taxon>
        <taxon>Penicillium</taxon>
    </lineage>
</organism>
<dbReference type="PROSITE" id="PS01360">
    <property type="entry name" value="ZF_MYND_1"/>
    <property type="match status" value="1"/>
</dbReference>
<dbReference type="PANTHER" id="PTHR10237">
    <property type="entry name" value="DEFORMED EPIDERMAL AUTOREGULATORY FACTOR 1 HOMOLOG SUPPRESSIN"/>
    <property type="match status" value="1"/>
</dbReference>
<evidence type="ECO:0000256" key="1">
    <source>
        <dbReference type="ARBA" id="ARBA00022723"/>
    </source>
</evidence>
<evidence type="ECO:0000313" key="8">
    <source>
        <dbReference type="Proteomes" id="UP001150941"/>
    </source>
</evidence>
<dbReference type="Proteomes" id="UP001150941">
    <property type="component" value="Unassembled WGS sequence"/>
</dbReference>
<proteinExistence type="predicted"/>
<dbReference type="OrthoDB" id="432970at2759"/>
<evidence type="ECO:0000259" key="6">
    <source>
        <dbReference type="PROSITE" id="PS50865"/>
    </source>
</evidence>
<reference evidence="7" key="2">
    <citation type="journal article" date="2023" name="IMA Fungus">
        <title>Comparative genomic study of the Penicillium genus elucidates a diverse pangenome and 15 lateral gene transfer events.</title>
        <authorList>
            <person name="Petersen C."/>
            <person name="Sorensen T."/>
            <person name="Nielsen M.R."/>
            <person name="Sondergaard T.E."/>
            <person name="Sorensen J.L."/>
            <person name="Fitzpatrick D.A."/>
            <person name="Frisvad J.C."/>
            <person name="Nielsen K.L."/>
        </authorList>
    </citation>
    <scope>NUCLEOTIDE SEQUENCE</scope>
    <source>
        <strain evidence="7">IBT 19713</strain>
    </source>
</reference>
<evidence type="ECO:0000313" key="7">
    <source>
        <dbReference type="EMBL" id="KAJ5246177.1"/>
    </source>
</evidence>
<gene>
    <name evidence="7" type="ORF">N7468_001160</name>
</gene>
<reference evidence="7" key="1">
    <citation type="submission" date="2022-11" db="EMBL/GenBank/DDBJ databases">
        <authorList>
            <person name="Petersen C."/>
        </authorList>
    </citation>
    <scope>NUCLEOTIDE SEQUENCE</scope>
    <source>
        <strain evidence="7">IBT 19713</strain>
    </source>
</reference>
<evidence type="ECO:0000256" key="3">
    <source>
        <dbReference type="ARBA" id="ARBA00022833"/>
    </source>
</evidence>
<dbReference type="InterPro" id="IPR024119">
    <property type="entry name" value="TF_DEAF-1"/>
</dbReference>
<dbReference type="GeneID" id="83197760"/>
<sequence>MAPPEANAASPDTPDRLCNTCKKPEDPAAPLKRCGKCKSAWYCTRECQTKNWKTHKKLCAQTAQAAANQSTATPGAEPRARATWQKLSSASGAGDAEDHVEPGQSVALDTVISKPFHKLHDKTWLHGRTERDVYKLLIDTYRLRLDDDYTFSGILQTGSIYSGATDGGVGGFSRFLARVEQKPGLLPEWWSKAKAAECLALGKSSKDWGLQFAVEKHDIVDLYKNPTMPMQLRMFGEQVYGTGPGGQNGGPMMQMQMAVERQDYCQATNIDLRG</sequence>
<keyword evidence="2 4" id="KW-0863">Zinc-finger</keyword>
<dbReference type="PROSITE" id="PS50865">
    <property type="entry name" value="ZF_MYND_2"/>
    <property type="match status" value="1"/>
</dbReference>
<comment type="caution">
    <text evidence="7">The sequence shown here is derived from an EMBL/GenBank/DDBJ whole genome shotgun (WGS) entry which is preliminary data.</text>
</comment>
<feature type="region of interest" description="Disordered" evidence="5">
    <location>
        <begin position="68"/>
        <end position="101"/>
    </location>
</feature>
<dbReference type="InterPro" id="IPR002893">
    <property type="entry name" value="Znf_MYND"/>
</dbReference>
<keyword evidence="8" id="KW-1185">Reference proteome</keyword>
<protein>
    <submittedName>
        <fullName evidence="7">MYND domain protein</fullName>
    </submittedName>
</protein>
<dbReference type="GO" id="GO:0008270">
    <property type="term" value="F:zinc ion binding"/>
    <property type="evidence" value="ECO:0007669"/>
    <property type="project" value="UniProtKB-KW"/>
</dbReference>
<keyword evidence="1" id="KW-0479">Metal-binding</keyword>
<evidence type="ECO:0000256" key="4">
    <source>
        <dbReference type="PROSITE-ProRule" id="PRU00134"/>
    </source>
</evidence>
<dbReference type="AlphaFoldDB" id="A0A9W9PJ21"/>
<dbReference type="PANTHER" id="PTHR10237:SF14">
    <property type="entry name" value="MYND-TYPE DOMAIN-CONTAINING PROTEIN"/>
    <property type="match status" value="1"/>
</dbReference>
<evidence type="ECO:0000256" key="5">
    <source>
        <dbReference type="SAM" id="MobiDB-lite"/>
    </source>
</evidence>
<dbReference type="GO" id="GO:0005634">
    <property type="term" value="C:nucleus"/>
    <property type="evidence" value="ECO:0007669"/>
    <property type="project" value="TreeGrafter"/>
</dbReference>
<dbReference type="EMBL" id="JAPQKS010000002">
    <property type="protein sequence ID" value="KAJ5246177.1"/>
    <property type="molecule type" value="Genomic_DNA"/>
</dbReference>
<dbReference type="SUPFAM" id="SSF144232">
    <property type="entry name" value="HIT/MYND zinc finger-like"/>
    <property type="match status" value="1"/>
</dbReference>
<keyword evidence="3" id="KW-0862">Zinc</keyword>
<feature type="domain" description="MYND-type" evidence="6">
    <location>
        <begin position="18"/>
        <end position="59"/>
    </location>
</feature>
<evidence type="ECO:0000256" key="2">
    <source>
        <dbReference type="ARBA" id="ARBA00022771"/>
    </source>
</evidence>
<dbReference type="Gene3D" id="6.10.140.2220">
    <property type="match status" value="1"/>
</dbReference>
<dbReference type="GO" id="GO:0000981">
    <property type="term" value="F:DNA-binding transcription factor activity, RNA polymerase II-specific"/>
    <property type="evidence" value="ECO:0007669"/>
    <property type="project" value="TreeGrafter"/>
</dbReference>
<accession>A0A9W9PJ21</accession>
<name>A0A9W9PJ21_9EURO</name>
<dbReference type="RefSeq" id="XP_058333598.1">
    <property type="nucleotide sequence ID" value="XM_058470457.1"/>
</dbReference>
<dbReference type="Pfam" id="PF01753">
    <property type="entry name" value="zf-MYND"/>
    <property type="match status" value="1"/>
</dbReference>